<sequence length="85" mass="9392">MAALSVAKFITEADISRSVASTEGRTYTCLGYPNSKNRVKPHKGPRVTPMLLPYTSTGKPAAQLSKIAKDEFHILVDYSAKYVRF</sequence>
<name>A0A3A5KZ57_9HYPH</name>
<protein>
    <submittedName>
        <fullName evidence="1">Uncharacterized protein</fullName>
    </submittedName>
</protein>
<evidence type="ECO:0000313" key="1">
    <source>
        <dbReference type="EMBL" id="RJT42312.1"/>
    </source>
</evidence>
<reference evidence="1 2" key="1">
    <citation type="submission" date="2018-09" db="EMBL/GenBank/DDBJ databases">
        <title>Mesorhizobium carmichaelinearum sp. nov. isolated from Carmichaelinea spp. root nodules in New Zealand.</title>
        <authorList>
            <person name="De Meyer S.E."/>
        </authorList>
    </citation>
    <scope>NUCLEOTIDE SEQUENCE [LARGE SCALE GENOMIC DNA]</scope>
    <source>
        <strain evidence="1 2">ICMP19557</strain>
    </source>
</reference>
<accession>A0A3A5KZ57</accession>
<comment type="caution">
    <text evidence="1">The sequence shown here is derived from an EMBL/GenBank/DDBJ whole genome shotgun (WGS) entry which is preliminary data.</text>
</comment>
<dbReference type="Proteomes" id="UP000272706">
    <property type="component" value="Unassembled WGS sequence"/>
</dbReference>
<dbReference type="AlphaFoldDB" id="A0A3A5KZ57"/>
<proteinExistence type="predicted"/>
<dbReference type="EMBL" id="QZWZ01000001">
    <property type="protein sequence ID" value="RJT42312.1"/>
    <property type="molecule type" value="Genomic_DNA"/>
</dbReference>
<keyword evidence="2" id="KW-1185">Reference proteome</keyword>
<evidence type="ECO:0000313" key="2">
    <source>
        <dbReference type="Proteomes" id="UP000272706"/>
    </source>
</evidence>
<organism evidence="1 2">
    <name type="scientific">Mesorhizobium waimense</name>
    <dbReference type="NCBI Taxonomy" id="1300307"/>
    <lineage>
        <taxon>Bacteria</taxon>
        <taxon>Pseudomonadati</taxon>
        <taxon>Pseudomonadota</taxon>
        <taxon>Alphaproteobacteria</taxon>
        <taxon>Hyphomicrobiales</taxon>
        <taxon>Phyllobacteriaceae</taxon>
        <taxon>Mesorhizobium</taxon>
    </lineage>
</organism>
<gene>
    <name evidence="1" type="ORF">D3227_00025</name>
</gene>